<dbReference type="GO" id="GO:0004252">
    <property type="term" value="F:serine-type endopeptidase activity"/>
    <property type="evidence" value="ECO:0007669"/>
    <property type="project" value="InterPro"/>
</dbReference>
<keyword evidence="4" id="KW-1185">Reference proteome</keyword>
<dbReference type="Ensembl" id="ENSOSIT00000020348.1">
    <property type="protein sequence ID" value="ENSOSIP00000019266.1"/>
    <property type="gene ID" value="ENSOSIG00000010374.1"/>
</dbReference>
<dbReference type="InterPro" id="IPR009003">
    <property type="entry name" value="Peptidase_S1_PA"/>
</dbReference>
<dbReference type="AlphaFoldDB" id="A0A8C7XVP4"/>
<dbReference type="Pfam" id="PF00089">
    <property type="entry name" value="Trypsin"/>
    <property type="match status" value="1"/>
</dbReference>
<dbReference type="PANTHER" id="PTHR24252">
    <property type="entry name" value="ACROSIN-RELATED"/>
    <property type="match status" value="1"/>
</dbReference>
<sequence length="138" mass="15619">MGVFFCCPDCGLRPALGPQKIVGGVTARKGEWPWIGILQHQRLYRCGATLIHNKWLLTAAHCFKRYYNVNLGFGWGCKLAGDRPNKGIMGKKCSLTSTPTVSTTTQKRVSHKLLPLCRNCGFEKRHFFFCFGSNWHQN</sequence>
<dbReference type="GeneTree" id="ENSGT01030000235960"/>
<dbReference type="PROSITE" id="PS50240">
    <property type="entry name" value="TRYPSIN_DOM"/>
    <property type="match status" value="1"/>
</dbReference>
<dbReference type="PANTHER" id="PTHR24252:SF7">
    <property type="entry name" value="HYALIN"/>
    <property type="match status" value="1"/>
</dbReference>
<accession>A0A8C7XVP4</accession>
<organism evidence="3 4">
    <name type="scientific">Oryzias sinensis</name>
    <name type="common">Chinese medaka</name>
    <dbReference type="NCBI Taxonomy" id="183150"/>
    <lineage>
        <taxon>Eukaryota</taxon>
        <taxon>Metazoa</taxon>
        <taxon>Chordata</taxon>
        <taxon>Craniata</taxon>
        <taxon>Vertebrata</taxon>
        <taxon>Euteleostomi</taxon>
        <taxon>Actinopterygii</taxon>
        <taxon>Neopterygii</taxon>
        <taxon>Teleostei</taxon>
        <taxon>Neoteleostei</taxon>
        <taxon>Acanthomorphata</taxon>
        <taxon>Ovalentaria</taxon>
        <taxon>Atherinomorphae</taxon>
        <taxon>Beloniformes</taxon>
        <taxon>Adrianichthyidae</taxon>
        <taxon>Oryziinae</taxon>
        <taxon>Oryzias</taxon>
    </lineage>
</organism>
<evidence type="ECO:0000313" key="4">
    <source>
        <dbReference type="Proteomes" id="UP000694383"/>
    </source>
</evidence>
<evidence type="ECO:0000259" key="2">
    <source>
        <dbReference type="PROSITE" id="PS50240"/>
    </source>
</evidence>
<proteinExistence type="predicted"/>
<evidence type="ECO:0000256" key="1">
    <source>
        <dbReference type="ARBA" id="ARBA00023157"/>
    </source>
</evidence>
<dbReference type="Gene3D" id="2.40.10.10">
    <property type="entry name" value="Trypsin-like serine proteases"/>
    <property type="match status" value="1"/>
</dbReference>
<dbReference type="InterPro" id="IPR018114">
    <property type="entry name" value="TRYPSIN_HIS"/>
</dbReference>
<name>A0A8C7XVP4_9TELE</name>
<dbReference type="SUPFAM" id="SSF50494">
    <property type="entry name" value="Trypsin-like serine proteases"/>
    <property type="match status" value="1"/>
</dbReference>
<dbReference type="InterPro" id="IPR043504">
    <property type="entry name" value="Peptidase_S1_PA_chymotrypsin"/>
</dbReference>
<feature type="domain" description="Peptidase S1" evidence="2">
    <location>
        <begin position="21"/>
        <end position="72"/>
    </location>
</feature>
<dbReference type="InterPro" id="IPR001254">
    <property type="entry name" value="Trypsin_dom"/>
</dbReference>
<protein>
    <recommendedName>
        <fullName evidence="2">Peptidase S1 domain-containing protein</fullName>
    </recommendedName>
</protein>
<evidence type="ECO:0000313" key="3">
    <source>
        <dbReference type="Ensembl" id="ENSOSIP00000019266.1"/>
    </source>
</evidence>
<keyword evidence="1" id="KW-1015">Disulfide bond</keyword>
<dbReference type="Proteomes" id="UP000694383">
    <property type="component" value="Unplaced"/>
</dbReference>
<reference evidence="3" key="2">
    <citation type="submission" date="2025-09" db="UniProtKB">
        <authorList>
            <consortium name="Ensembl"/>
        </authorList>
    </citation>
    <scope>IDENTIFICATION</scope>
</reference>
<reference evidence="3" key="1">
    <citation type="submission" date="2025-08" db="UniProtKB">
        <authorList>
            <consortium name="Ensembl"/>
        </authorList>
    </citation>
    <scope>IDENTIFICATION</scope>
</reference>
<dbReference type="PROSITE" id="PS00134">
    <property type="entry name" value="TRYPSIN_HIS"/>
    <property type="match status" value="1"/>
</dbReference>
<dbReference type="GO" id="GO:0006508">
    <property type="term" value="P:proteolysis"/>
    <property type="evidence" value="ECO:0007669"/>
    <property type="project" value="InterPro"/>
</dbReference>